<evidence type="ECO:0000256" key="2">
    <source>
        <dbReference type="ARBA" id="ARBA00023125"/>
    </source>
</evidence>
<evidence type="ECO:0000256" key="3">
    <source>
        <dbReference type="ARBA" id="ARBA00023163"/>
    </source>
</evidence>
<evidence type="ECO:0000256" key="5">
    <source>
        <dbReference type="SAM" id="MobiDB-lite"/>
    </source>
</evidence>
<feature type="compositionally biased region" description="Polar residues" evidence="5">
    <location>
        <begin position="1"/>
        <end position="14"/>
    </location>
</feature>
<dbReference type="InterPro" id="IPR050109">
    <property type="entry name" value="HTH-type_TetR-like_transc_reg"/>
</dbReference>
<name>A0A221P1L4_9ACTN</name>
<keyword evidence="8" id="KW-1185">Reference proteome</keyword>
<dbReference type="GO" id="GO:0003700">
    <property type="term" value="F:DNA-binding transcription factor activity"/>
    <property type="evidence" value="ECO:0007669"/>
    <property type="project" value="TreeGrafter"/>
</dbReference>
<dbReference type="Proteomes" id="UP000031501">
    <property type="component" value="Chromosome"/>
</dbReference>
<dbReference type="SUPFAM" id="SSF46689">
    <property type="entry name" value="Homeodomain-like"/>
    <property type="match status" value="1"/>
</dbReference>
<dbReference type="PROSITE" id="PS50977">
    <property type="entry name" value="HTH_TETR_2"/>
    <property type="match status" value="1"/>
</dbReference>
<evidence type="ECO:0000259" key="6">
    <source>
        <dbReference type="PROSITE" id="PS50977"/>
    </source>
</evidence>
<dbReference type="InterPro" id="IPR001647">
    <property type="entry name" value="HTH_TetR"/>
</dbReference>
<dbReference type="GO" id="GO:0000976">
    <property type="term" value="F:transcription cis-regulatory region binding"/>
    <property type="evidence" value="ECO:0007669"/>
    <property type="project" value="TreeGrafter"/>
</dbReference>
<feature type="domain" description="HTH tetR-type" evidence="6">
    <location>
        <begin position="30"/>
        <end position="90"/>
    </location>
</feature>
<keyword evidence="1" id="KW-0805">Transcription regulation</keyword>
<dbReference type="EMBL" id="CP022433">
    <property type="protein sequence ID" value="ASN25976.1"/>
    <property type="molecule type" value="Genomic_DNA"/>
</dbReference>
<evidence type="ECO:0000313" key="8">
    <source>
        <dbReference type="Proteomes" id="UP000031501"/>
    </source>
</evidence>
<dbReference type="STRING" id="1355015.LK06_019220"/>
<dbReference type="Gene3D" id="1.10.357.10">
    <property type="entry name" value="Tetracycline Repressor, domain 2"/>
    <property type="match status" value="1"/>
</dbReference>
<feature type="DNA-binding region" description="H-T-H motif" evidence="4">
    <location>
        <begin position="53"/>
        <end position="72"/>
    </location>
</feature>
<dbReference type="PRINTS" id="PR00455">
    <property type="entry name" value="HTHTETR"/>
</dbReference>
<reference evidence="7 8" key="1">
    <citation type="submission" date="2017-07" db="EMBL/GenBank/DDBJ databases">
        <title>Genome sequence of Streptomyces pluripotens MUSC 137T.</title>
        <authorList>
            <person name="Ser H.-L."/>
            <person name="Lee L.-H."/>
        </authorList>
    </citation>
    <scope>NUCLEOTIDE SEQUENCE [LARGE SCALE GENOMIC DNA]</scope>
    <source>
        <strain evidence="7 8">MUSC 137</strain>
    </source>
</reference>
<evidence type="ECO:0000256" key="1">
    <source>
        <dbReference type="ARBA" id="ARBA00023015"/>
    </source>
</evidence>
<dbReference type="KEGG" id="splu:LK06_019220"/>
<keyword evidence="3" id="KW-0804">Transcription</keyword>
<dbReference type="OrthoDB" id="3787664at2"/>
<evidence type="ECO:0000313" key="7">
    <source>
        <dbReference type="EMBL" id="ASN25976.1"/>
    </source>
</evidence>
<evidence type="ECO:0000256" key="4">
    <source>
        <dbReference type="PROSITE-ProRule" id="PRU00335"/>
    </source>
</evidence>
<feature type="compositionally biased region" description="Low complexity" evidence="5">
    <location>
        <begin position="200"/>
        <end position="214"/>
    </location>
</feature>
<sequence length="294" mass="29395">MSTTPRASQGTAHRSFSAAAPASLTERRKAETRMEIARAAAALFAHRGLRATRAEDIARAAGIAPRTFYRYFATKEEAVAPLYAAGAQRWAEAVRAAPASLTVPEALEHAVHHTLTPGSGVSAASWEWARTLIRLAETSPALRKVWAEVCQTSEGALAEILAARLSSPGAVGAVGAVGAAGAAGAGGVAGSSGGVGTTGSSGAAGPAEPAGEGADNVASPSEAPTSDPSATPVLAPAAITPHLRFAAAVAGAAVRVAVECWAAATSAPVGPDGPAALALRNLRALRVFEWSGEN</sequence>
<protein>
    <submittedName>
        <fullName evidence="7">TetR family transcriptional regulator</fullName>
    </submittedName>
</protein>
<dbReference type="PANTHER" id="PTHR30055">
    <property type="entry name" value="HTH-TYPE TRANSCRIPTIONAL REGULATOR RUTR"/>
    <property type="match status" value="1"/>
</dbReference>
<keyword evidence="2 4" id="KW-0238">DNA-binding</keyword>
<feature type="region of interest" description="Disordered" evidence="5">
    <location>
        <begin position="196"/>
        <end position="233"/>
    </location>
</feature>
<dbReference type="Pfam" id="PF00440">
    <property type="entry name" value="TetR_N"/>
    <property type="match status" value="1"/>
</dbReference>
<feature type="compositionally biased region" description="Polar residues" evidence="5">
    <location>
        <begin position="218"/>
        <end position="229"/>
    </location>
</feature>
<proteinExistence type="predicted"/>
<dbReference type="InterPro" id="IPR009057">
    <property type="entry name" value="Homeodomain-like_sf"/>
</dbReference>
<feature type="region of interest" description="Disordered" evidence="5">
    <location>
        <begin position="1"/>
        <end position="24"/>
    </location>
</feature>
<dbReference type="AlphaFoldDB" id="A0A221P1L4"/>
<dbReference type="PANTHER" id="PTHR30055:SF238">
    <property type="entry name" value="MYCOFACTOCIN BIOSYNTHESIS TRANSCRIPTIONAL REGULATOR MFTR-RELATED"/>
    <property type="match status" value="1"/>
</dbReference>
<organism evidence="7 8">
    <name type="scientific">Streptomyces pluripotens</name>
    <dbReference type="NCBI Taxonomy" id="1355015"/>
    <lineage>
        <taxon>Bacteria</taxon>
        <taxon>Bacillati</taxon>
        <taxon>Actinomycetota</taxon>
        <taxon>Actinomycetes</taxon>
        <taxon>Kitasatosporales</taxon>
        <taxon>Streptomycetaceae</taxon>
        <taxon>Streptomyces</taxon>
    </lineage>
</organism>
<gene>
    <name evidence="7" type="ORF">LK07_20380</name>
</gene>
<accession>A0A221P1L4</accession>